<keyword evidence="1" id="KW-0812">Transmembrane</keyword>
<protein>
    <submittedName>
        <fullName evidence="2">Uncharacterized protein</fullName>
    </submittedName>
</protein>
<evidence type="ECO:0000313" key="3">
    <source>
        <dbReference type="Proteomes" id="UP000245768"/>
    </source>
</evidence>
<dbReference type="Proteomes" id="UP000245768">
    <property type="component" value="Unassembled WGS sequence"/>
</dbReference>
<sequence>MMPRILRPGFQEASAHFARIRDLTPEYADLFGDDPKPAFAVLAVGFTLALAGWSQLPRPKGLRLIVGYQLIVTALLTFMDLRYLFATPIRMAPPAAGIVGLATLVVFGPSKFNSPSGVVSNSAASCWPLFLTLSGFDQLQEFLMRNDEVGLVVTLIFSMFAVGLLIIANAMWLILGDKGWGDTVLSMKAAASIVILQTTLLVVFQL</sequence>
<feature type="transmembrane region" description="Helical" evidence="1">
    <location>
        <begin position="149"/>
        <end position="175"/>
    </location>
</feature>
<dbReference type="GeneID" id="37044437"/>
<feature type="transmembrane region" description="Helical" evidence="1">
    <location>
        <begin position="37"/>
        <end position="53"/>
    </location>
</feature>
<keyword evidence="3" id="KW-1185">Reference proteome</keyword>
<organism evidence="2 3">
    <name type="scientific">Acaromyces ingoldii</name>
    <dbReference type="NCBI Taxonomy" id="215250"/>
    <lineage>
        <taxon>Eukaryota</taxon>
        <taxon>Fungi</taxon>
        <taxon>Dikarya</taxon>
        <taxon>Basidiomycota</taxon>
        <taxon>Ustilaginomycotina</taxon>
        <taxon>Exobasidiomycetes</taxon>
        <taxon>Exobasidiales</taxon>
        <taxon>Cryptobasidiaceae</taxon>
        <taxon>Acaromyces</taxon>
    </lineage>
</organism>
<dbReference type="InParanoid" id="A0A316YIS6"/>
<proteinExistence type="predicted"/>
<evidence type="ECO:0000313" key="2">
    <source>
        <dbReference type="EMBL" id="PWN88734.1"/>
    </source>
</evidence>
<accession>A0A316YIS6</accession>
<gene>
    <name evidence="2" type="ORF">FA10DRAFT_268887</name>
</gene>
<dbReference type="EMBL" id="KZ819638">
    <property type="protein sequence ID" value="PWN88734.1"/>
    <property type="molecule type" value="Genomic_DNA"/>
</dbReference>
<dbReference type="RefSeq" id="XP_025375932.1">
    <property type="nucleotide sequence ID" value="XM_025522521.1"/>
</dbReference>
<keyword evidence="1" id="KW-0472">Membrane</keyword>
<feature type="transmembrane region" description="Helical" evidence="1">
    <location>
        <begin position="65"/>
        <end position="85"/>
    </location>
</feature>
<dbReference type="AlphaFoldDB" id="A0A316YIS6"/>
<name>A0A316YIS6_9BASI</name>
<feature type="non-terminal residue" evidence="2">
    <location>
        <position position="206"/>
    </location>
</feature>
<keyword evidence="1" id="KW-1133">Transmembrane helix</keyword>
<reference evidence="2 3" key="1">
    <citation type="journal article" date="2018" name="Mol. Biol. Evol.">
        <title>Broad Genomic Sampling Reveals a Smut Pathogenic Ancestry of the Fungal Clade Ustilaginomycotina.</title>
        <authorList>
            <person name="Kijpornyongpan T."/>
            <person name="Mondo S.J."/>
            <person name="Barry K."/>
            <person name="Sandor L."/>
            <person name="Lee J."/>
            <person name="Lipzen A."/>
            <person name="Pangilinan J."/>
            <person name="LaButti K."/>
            <person name="Hainaut M."/>
            <person name="Henrissat B."/>
            <person name="Grigoriev I.V."/>
            <person name="Spatafora J.W."/>
            <person name="Aime M.C."/>
        </authorList>
    </citation>
    <scope>NUCLEOTIDE SEQUENCE [LARGE SCALE GENOMIC DNA]</scope>
    <source>
        <strain evidence="2 3">MCA 4198</strain>
    </source>
</reference>
<feature type="transmembrane region" description="Helical" evidence="1">
    <location>
        <begin position="187"/>
        <end position="204"/>
    </location>
</feature>
<feature type="transmembrane region" description="Helical" evidence="1">
    <location>
        <begin position="91"/>
        <end position="108"/>
    </location>
</feature>
<evidence type="ECO:0000256" key="1">
    <source>
        <dbReference type="SAM" id="Phobius"/>
    </source>
</evidence>